<name>A0A418M6H1_9BACT</name>
<keyword evidence="1" id="KW-0175">Coiled coil</keyword>
<organism evidence="2 3">
    <name type="scientific">Fibrisoma montanum</name>
    <dbReference type="NCBI Taxonomy" id="2305895"/>
    <lineage>
        <taxon>Bacteria</taxon>
        <taxon>Pseudomonadati</taxon>
        <taxon>Bacteroidota</taxon>
        <taxon>Cytophagia</taxon>
        <taxon>Cytophagales</taxon>
        <taxon>Spirosomataceae</taxon>
        <taxon>Fibrisoma</taxon>
    </lineage>
</organism>
<evidence type="ECO:0000313" key="2">
    <source>
        <dbReference type="EMBL" id="RIV21355.1"/>
    </source>
</evidence>
<dbReference type="EMBL" id="QXED01000005">
    <property type="protein sequence ID" value="RIV21355.1"/>
    <property type="molecule type" value="Genomic_DNA"/>
</dbReference>
<feature type="coiled-coil region" evidence="1">
    <location>
        <begin position="16"/>
        <end position="47"/>
    </location>
</feature>
<protein>
    <submittedName>
        <fullName evidence="2">Uncharacterized protein</fullName>
    </submittedName>
</protein>
<reference evidence="2 3" key="1">
    <citation type="submission" date="2018-08" db="EMBL/GenBank/DDBJ databases">
        <title>Fibrisoma montanum sp. nov., isolated from Danxia mountain soil.</title>
        <authorList>
            <person name="Huang Y."/>
        </authorList>
    </citation>
    <scope>NUCLEOTIDE SEQUENCE [LARGE SCALE GENOMIC DNA]</scope>
    <source>
        <strain evidence="2 3">HYT19</strain>
    </source>
</reference>
<gene>
    <name evidence="2" type="ORF">DYU11_18285</name>
</gene>
<evidence type="ECO:0000256" key="1">
    <source>
        <dbReference type="SAM" id="Coils"/>
    </source>
</evidence>
<dbReference type="Proteomes" id="UP000283523">
    <property type="component" value="Unassembled WGS sequence"/>
</dbReference>
<keyword evidence="3" id="KW-1185">Reference proteome</keyword>
<comment type="caution">
    <text evidence="2">The sequence shown here is derived from an EMBL/GenBank/DDBJ whole genome shotgun (WGS) entry which is preliminary data.</text>
</comment>
<accession>A0A418M6H1</accession>
<proteinExistence type="predicted"/>
<dbReference type="RefSeq" id="WP_119669149.1">
    <property type="nucleotide sequence ID" value="NZ_QXED01000005.1"/>
</dbReference>
<evidence type="ECO:0000313" key="3">
    <source>
        <dbReference type="Proteomes" id="UP000283523"/>
    </source>
</evidence>
<dbReference type="AlphaFoldDB" id="A0A418M6H1"/>
<sequence length="140" mass="15609">MSNKVNNALKGRIARLFALKSEIALKEAELEKLNKELKAEFDRMAGQNKFVNGRLELPGLAKVSVKLNPPKLIWANDAENLTPEDREGVALLLDDRFTKVDVNVPEIMKAIDRGDNKLSALLTEKGIKVVQGSRYEVKPV</sequence>